<organism evidence="1 2">
    <name type="scientific">Sporosarcina quadrami</name>
    <dbReference type="NCBI Taxonomy" id="2762234"/>
    <lineage>
        <taxon>Bacteria</taxon>
        <taxon>Bacillati</taxon>
        <taxon>Bacillota</taxon>
        <taxon>Bacilli</taxon>
        <taxon>Bacillales</taxon>
        <taxon>Caryophanaceae</taxon>
        <taxon>Sporosarcina</taxon>
    </lineage>
</organism>
<keyword evidence="2" id="KW-1185">Reference proteome</keyword>
<evidence type="ECO:0000313" key="1">
    <source>
        <dbReference type="EMBL" id="MBD7984392.1"/>
    </source>
</evidence>
<protein>
    <submittedName>
        <fullName evidence="1">Uncharacterized protein</fullName>
    </submittedName>
</protein>
<dbReference type="EMBL" id="JACSQN010000005">
    <property type="protein sequence ID" value="MBD7984392.1"/>
    <property type="molecule type" value="Genomic_DNA"/>
</dbReference>
<comment type="caution">
    <text evidence="1">The sequence shown here is derived from an EMBL/GenBank/DDBJ whole genome shotgun (WGS) entry which is preliminary data.</text>
</comment>
<proteinExistence type="predicted"/>
<gene>
    <name evidence="1" type="ORF">H9649_07365</name>
</gene>
<dbReference type="Proteomes" id="UP000626786">
    <property type="component" value="Unassembled WGS sequence"/>
</dbReference>
<evidence type="ECO:0000313" key="2">
    <source>
        <dbReference type="Proteomes" id="UP000626786"/>
    </source>
</evidence>
<sequence>MKCGARLWVDEQWLKQNAVKNVVWQLPVIQSNLTDHDWIHPKVKYHAFINDNSICDKYSQMTDFFETGIEESELMKNKELACKKCLKNLGINYS</sequence>
<accession>A0ABR8U8N0</accession>
<name>A0ABR8U8N0_9BACL</name>
<reference evidence="1 2" key="1">
    <citation type="submission" date="2020-08" db="EMBL/GenBank/DDBJ databases">
        <title>A Genomic Blueprint of the Chicken Gut Microbiome.</title>
        <authorList>
            <person name="Gilroy R."/>
            <person name="Ravi A."/>
            <person name="Getino M."/>
            <person name="Pursley I."/>
            <person name="Horton D.L."/>
            <person name="Alikhan N.-F."/>
            <person name="Baker D."/>
            <person name="Gharbi K."/>
            <person name="Hall N."/>
            <person name="Watson M."/>
            <person name="Adriaenssens E.M."/>
            <person name="Foster-Nyarko E."/>
            <person name="Jarju S."/>
            <person name="Secka A."/>
            <person name="Antonio M."/>
            <person name="Oren A."/>
            <person name="Chaudhuri R."/>
            <person name="La Ragione R.M."/>
            <person name="Hildebrand F."/>
            <person name="Pallen M.J."/>
        </authorList>
    </citation>
    <scope>NUCLEOTIDE SEQUENCE [LARGE SCALE GENOMIC DNA]</scope>
    <source>
        <strain evidence="1 2">Sa2YVA2</strain>
    </source>
</reference>